<keyword evidence="4" id="KW-1185">Reference proteome</keyword>
<dbReference type="Pfam" id="PF00646">
    <property type="entry name" value="F-box"/>
    <property type="match status" value="1"/>
</dbReference>
<dbReference type="AlphaFoldDB" id="A0A3D8QZT0"/>
<reference evidence="3 4" key="1">
    <citation type="journal article" date="2018" name="IMA Fungus">
        <title>IMA Genome-F 9: Draft genome sequence of Annulohypoxylon stygium, Aspergillus mulundensis, Berkeleyomyces basicola (syn. Thielaviopsis basicola), Ceratocystis smalleyi, two Cercospora beticola strains, Coleophoma cylindrospora, Fusarium fracticaudum, Phialophora cf. hyalina, and Morchella septimelata.</title>
        <authorList>
            <person name="Wingfield B.D."/>
            <person name="Bills G.F."/>
            <person name="Dong Y."/>
            <person name="Huang W."/>
            <person name="Nel W.J."/>
            <person name="Swalarsk-Parry B.S."/>
            <person name="Vaghefi N."/>
            <person name="Wilken P.M."/>
            <person name="An Z."/>
            <person name="de Beer Z.W."/>
            <person name="De Vos L."/>
            <person name="Chen L."/>
            <person name="Duong T.A."/>
            <person name="Gao Y."/>
            <person name="Hammerbacher A."/>
            <person name="Kikkert J.R."/>
            <person name="Li Y."/>
            <person name="Li H."/>
            <person name="Li K."/>
            <person name="Li Q."/>
            <person name="Liu X."/>
            <person name="Ma X."/>
            <person name="Naidoo K."/>
            <person name="Pethybridge S.J."/>
            <person name="Sun J."/>
            <person name="Steenkamp E.T."/>
            <person name="van der Nest M.A."/>
            <person name="van Wyk S."/>
            <person name="Wingfield M.J."/>
            <person name="Xiong C."/>
            <person name="Yue Q."/>
            <person name="Zhang X."/>
        </authorList>
    </citation>
    <scope>NUCLEOTIDE SEQUENCE [LARGE SCALE GENOMIC DNA]</scope>
    <source>
        <strain evidence="3 4">DSM 5745</strain>
    </source>
</reference>
<feature type="domain" description="DUF7600" evidence="2">
    <location>
        <begin position="385"/>
        <end position="531"/>
    </location>
</feature>
<evidence type="ECO:0000259" key="1">
    <source>
        <dbReference type="Pfam" id="PF00646"/>
    </source>
</evidence>
<feature type="domain" description="F-box" evidence="1">
    <location>
        <begin position="231"/>
        <end position="260"/>
    </location>
</feature>
<organism evidence="3 4">
    <name type="scientific">Aspergillus mulundensis</name>
    <dbReference type="NCBI Taxonomy" id="1810919"/>
    <lineage>
        <taxon>Eukaryota</taxon>
        <taxon>Fungi</taxon>
        <taxon>Dikarya</taxon>
        <taxon>Ascomycota</taxon>
        <taxon>Pezizomycotina</taxon>
        <taxon>Eurotiomycetes</taxon>
        <taxon>Eurotiomycetidae</taxon>
        <taxon>Eurotiales</taxon>
        <taxon>Aspergillaceae</taxon>
        <taxon>Aspergillus</taxon>
        <taxon>Aspergillus subgen. Nidulantes</taxon>
    </lineage>
</organism>
<dbReference type="RefSeq" id="XP_026600267.1">
    <property type="nucleotide sequence ID" value="XM_026751181.1"/>
</dbReference>
<gene>
    <name evidence="3" type="ORF">DSM5745_09165</name>
</gene>
<protein>
    <submittedName>
        <fullName evidence="3">Uncharacterized protein</fullName>
    </submittedName>
</protein>
<dbReference type="STRING" id="1810919.A0A3D8QZT0"/>
<dbReference type="Pfam" id="PF24539">
    <property type="entry name" value="DUF7600"/>
    <property type="match status" value="1"/>
</dbReference>
<name>A0A3D8QZT0_9EURO</name>
<dbReference type="InterPro" id="IPR001810">
    <property type="entry name" value="F-box_dom"/>
</dbReference>
<dbReference type="GeneID" id="38119535"/>
<dbReference type="OrthoDB" id="5273847at2759"/>
<proteinExistence type="predicted"/>
<evidence type="ECO:0000259" key="2">
    <source>
        <dbReference type="Pfam" id="PF24539"/>
    </source>
</evidence>
<sequence length="1150" mass="126448">MAKLLPPLLCLLRSFQRPRGCTLSLDFLGNAWMAISNVYCPFCGVILLQDPYPEADPRRTRPWYAEIRGLVMMESISLTGLGLISGRNILVAPVDSELSYTDTEALEQWGLSTTSRGSWAFGFHNSCWRLLRTRLGSQHSEPAVAASVFSQLFCTPCRNSSAFDLGHDYDGASHTHKIAGRPKPVDLDSHLYADPYVFLSLDDLEAAAPLDIAAWNRQRDGCTPQLFGSFSLEIKHEILSYMSTKELATLRLVSRELANLAAVGSLPQSFWRSRFLVGQEADFLFPNLRDKRDWCRLFWGTRACVRNQGSLSLINRRRVRKLIEPFAAIVELDSRSPTTLSGSTLRLAQGQTDCFQLSESSSIDGPPKLLQEIDSFSGQLASVDAAEPLVDGCRTIHRRAQLPQHSFGKEHRYIAITTRTIGARTFVSGIGFFPSYRLGKGSRILGFHDPATAEWIAVPCGSSLSALGVAFCSQGLTGVKFTFTTSESSNWVGVINGPGVAQGSLAVRGGEAQFYLTAGLDLLKMVSLGVGQLLEGPSDVFPGTITSPAQRHLWMPCPPLYEKLKISTLQPRQGSLPFEPLHNIDFGGPGGTLLPSLTRLVFHMESQPNPLVGIEIIYNEGHSVLYGRKIGCALSFLIDSVNGERIDQVGTLGWSENSFSWPGEESRTLSLGLCGLQITTDIGRTFTVAPISSTLKISVDSIQTAEPKHVITGLVALQKEPRDPFTKLGVQNQPSSEPLDQIVQRPTESSHVALERHLDSDKEFSRYISCPRSSANYQTWATLKNVRRIEVSIGIEGSSRSPNCISGLKFVYDKGAPAIVGQWMDAHEQGVFELSPYETVSSLTVWVNLMAQSAEYPTLRLGRVKAVRITTTGGHKVLFHPAAAGPISIRDMQHQYGGGFGEEIVSIPFFLHTGGLLTFQQTDIQWILNSSYDRVRAIVSQSDIAVGPVVLVRALYPPYDEVQKLYFQRPCNDGSKDQVVCAEARFNQGALLGLTFTYKSGAKAQIGDSDIVPGGSRQMLDFPEHGRVVGMDVGVREGDIHYLQFEIEANPHEHTRTASEVNIAVRYQTLSVRITPSAEQDGPDLQNQHFDWRGTWCKDEAQARRCTARPGKHFVYAPPSPRSKMLGLYVGCQDLSSVGAVYQLEDGVGV</sequence>
<dbReference type="SUPFAM" id="SSF81383">
    <property type="entry name" value="F-box domain"/>
    <property type="match status" value="1"/>
</dbReference>
<evidence type="ECO:0000313" key="4">
    <source>
        <dbReference type="Proteomes" id="UP000256690"/>
    </source>
</evidence>
<dbReference type="Proteomes" id="UP000256690">
    <property type="component" value="Unassembled WGS sequence"/>
</dbReference>
<dbReference type="InterPro" id="IPR056021">
    <property type="entry name" value="DUF7600"/>
</dbReference>
<evidence type="ECO:0000313" key="3">
    <source>
        <dbReference type="EMBL" id="RDW67299.1"/>
    </source>
</evidence>
<dbReference type="InterPro" id="IPR036047">
    <property type="entry name" value="F-box-like_dom_sf"/>
</dbReference>
<accession>A0A3D8QZT0</accession>
<dbReference type="EMBL" id="PVWQ01000012">
    <property type="protein sequence ID" value="RDW67299.1"/>
    <property type="molecule type" value="Genomic_DNA"/>
</dbReference>
<comment type="caution">
    <text evidence="3">The sequence shown here is derived from an EMBL/GenBank/DDBJ whole genome shotgun (WGS) entry which is preliminary data.</text>
</comment>